<dbReference type="Proteomes" id="UP000821853">
    <property type="component" value="Chromosome 9"/>
</dbReference>
<dbReference type="EMBL" id="JABSTR010000011">
    <property type="protein sequence ID" value="KAH9382239.1"/>
    <property type="molecule type" value="Genomic_DNA"/>
</dbReference>
<keyword evidence="1" id="KW-1133">Transmembrane helix</keyword>
<keyword evidence="1" id="KW-0472">Membrane</keyword>
<protein>
    <submittedName>
        <fullName evidence="2">Uncharacterized protein</fullName>
    </submittedName>
</protein>
<feature type="transmembrane region" description="Helical" evidence="1">
    <location>
        <begin position="92"/>
        <end position="114"/>
    </location>
</feature>
<name>A0A9J6H5Z2_HAELO</name>
<reference evidence="2 3" key="1">
    <citation type="journal article" date="2020" name="Cell">
        <title>Large-Scale Comparative Analyses of Tick Genomes Elucidate Their Genetic Diversity and Vector Capacities.</title>
        <authorList>
            <consortium name="Tick Genome and Microbiome Consortium (TIGMIC)"/>
            <person name="Jia N."/>
            <person name="Wang J."/>
            <person name="Shi W."/>
            <person name="Du L."/>
            <person name="Sun Y."/>
            <person name="Zhan W."/>
            <person name="Jiang J.F."/>
            <person name="Wang Q."/>
            <person name="Zhang B."/>
            <person name="Ji P."/>
            <person name="Bell-Sakyi L."/>
            <person name="Cui X.M."/>
            <person name="Yuan T.T."/>
            <person name="Jiang B.G."/>
            <person name="Yang W.F."/>
            <person name="Lam T.T."/>
            <person name="Chang Q.C."/>
            <person name="Ding S.J."/>
            <person name="Wang X.J."/>
            <person name="Zhu J.G."/>
            <person name="Ruan X.D."/>
            <person name="Zhao L."/>
            <person name="Wei J.T."/>
            <person name="Ye R.Z."/>
            <person name="Que T.C."/>
            <person name="Du C.H."/>
            <person name="Zhou Y.H."/>
            <person name="Cheng J.X."/>
            <person name="Dai P.F."/>
            <person name="Guo W.B."/>
            <person name="Han X.H."/>
            <person name="Huang E.J."/>
            <person name="Li L.F."/>
            <person name="Wei W."/>
            <person name="Gao Y.C."/>
            <person name="Liu J.Z."/>
            <person name="Shao H.Z."/>
            <person name="Wang X."/>
            <person name="Wang C.C."/>
            <person name="Yang T.C."/>
            <person name="Huo Q.B."/>
            <person name="Li W."/>
            <person name="Chen H.Y."/>
            <person name="Chen S.E."/>
            <person name="Zhou L.G."/>
            <person name="Ni X.B."/>
            <person name="Tian J.H."/>
            <person name="Sheng Y."/>
            <person name="Liu T."/>
            <person name="Pan Y.S."/>
            <person name="Xia L.Y."/>
            <person name="Li J."/>
            <person name="Zhao F."/>
            <person name="Cao W.C."/>
        </authorList>
    </citation>
    <scope>NUCLEOTIDE SEQUENCE [LARGE SCALE GENOMIC DNA]</scope>
    <source>
        <strain evidence="2">HaeL-2018</strain>
    </source>
</reference>
<organism evidence="2 3">
    <name type="scientific">Haemaphysalis longicornis</name>
    <name type="common">Bush tick</name>
    <dbReference type="NCBI Taxonomy" id="44386"/>
    <lineage>
        <taxon>Eukaryota</taxon>
        <taxon>Metazoa</taxon>
        <taxon>Ecdysozoa</taxon>
        <taxon>Arthropoda</taxon>
        <taxon>Chelicerata</taxon>
        <taxon>Arachnida</taxon>
        <taxon>Acari</taxon>
        <taxon>Parasitiformes</taxon>
        <taxon>Ixodida</taxon>
        <taxon>Ixodoidea</taxon>
        <taxon>Ixodidae</taxon>
        <taxon>Haemaphysalinae</taxon>
        <taxon>Haemaphysalis</taxon>
    </lineage>
</organism>
<feature type="transmembrane region" description="Helical" evidence="1">
    <location>
        <begin position="58"/>
        <end position="80"/>
    </location>
</feature>
<keyword evidence="3" id="KW-1185">Reference proteome</keyword>
<evidence type="ECO:0000313" key="2">
    <source>
        <dbReference type="EMBL" id="KAH9382239.1"/>
    </source>
</evidence>
<feature type="transmembrane region" description="Helical" evidence="1">
    <location>
        <begin position="152"/>
        <end position="171"/>
    </location>
</feature>
<dbReference type="VEuPathDB" id="VectorBase:HLOH_042944"/>
<comment type="caution">
    <text evidence="2">The sequence shown here is derived from an EMBL/GenBank/DDBJ whole genome shotgun (WGS) entry which is preliminary data.</text>
</comment>
<dbReference type="AlphaFoldDB" id="A0A9J6H5Z2"/>
<dbReference type="OrthoDB" id="3936150at2759"/>
<gene>
    <name evidence="2" type="ORF">HPB48_017936</name>
</gene>
<keyword evidence="1" id="KW-0812">Transmembrane</keyword>
<accession>A0A9J6H5Z2</accession>
<proteinExistence type="predicted"/>
<sequence length="187" mass="20113">MSSAASSMVIRAPLRKPSFRSAWCFSLGASPFFGRRIIPMSSLGSSGSRSSFLQPSYFQATTTFFSLVGMSAIYVANAQLPLVTIEQYPSPLRAVSLSCALLAGQLGFLTAPFVSEQLCAALELVKNLTLLLRIFFFFFLRPGNDAGTGDGAYGPMFVASITSLTVGWLLVALPETKFENIAALKDK</sequence>
<evidence type="ECO:0000256" key="1">
    <source>
        <dbReference type="SAM" id="Phobius"/>
    </source>
</evidence>
<evidence type="ECO:0000313" key="3">
    <source>
        <dbReference type="Proteomes" id="UP000821853"/>
    </source>
</evidence>